<accession>A0A7V0NEH3</accession>
<organism evidence="2">
    <name type="scientific">Desulfofervidus auxilii</name>
    <dbReference type="NCBI Taxonomy" id="1621989"/>
    <lineage>
        <taxon>Bacteria</taxon>
        <taxon>Pseudomonadati</taxon>
        <taxon>Thermodesulfobacteriota</taxon>
        <taxon>Candidatus Desulfofervidia</taxon>
        <taxon>Candidatus Desulfofervidales</taxon>
        <taxon>Candidatus Desulfofervidaceae</taxon>
        <taxon>Candidatus Desulfofervidus</taxon>
    </lineage>
</organism>
<protein>
    <submittedName>
        <fullName evidence="2">RNB domain-containing ribonuclease</fullName>
    </submittedName>
</protein>
<dbReference type="Proteomes" id="UP000885706">
    <property type="component" value="Unassembled WGS sequence"/>
</dbReference>
<dbReference type="Pfam" id="PF23161">
    <property type="entry name" value="HTH_RNase_II"/>
    <property type="match status" value="1"/>
</dbReference>
<dbReference type="InterPro" id="IPR056404">
    <property type="entry name" value="HTH_RNase_II"/>
</dbReference>
<name>A0A7V0NEH3_DESA2</name>
<sequence length="574" mass="66531">MKAFFPPILTHVFRKGIITKVSVLARVFANISMEGKIVEYINTNTKKIMLAVCLEEKGEKVRLLSPQNREVIISKNRIFHISKERIPLNHPRQHLISILKDEIEKRETLKKKINIFELWEVLCEEGGVYPLKALAELYYPSTPSSSEEAALLRALFEEKVHFKFIGNGFEVQSLKKVQEILSQKKKEEEKKKKIEEAAQWLKCIWKGESVSPPANSKEYIEILKEWCFWQEEAKSAKIAKEILEKAGLNTIEHPFLILVKLGVFSKHENIFLYRLHIPISFSKEVKIVTQALIQQSPSYFKNREDLRDLYTFTIDGPETKDFDDALSLFCEGEHYVVGIHITDLTPFVKFGDVLDEEAKVRGTSIYLPEQRIPMLPESISDQLASLKANETRPAMSFFITLDKEAKIVNYSILPSIVSVDRHFTYDEVDCILAENETFHTLYQLALKFRQRRLEQGGMIIALPELVFSFHSDTVIEIRQRNPEKPARILIAEFMIMANYLAAEFLQKKNIPALYRLQPPPRERIMNGTSKDIFTLYLQRKLLNRSQLDTKPAFHHILGLNKYTSVTSPLRRYLD</sequence>
<dbReference type="PANTHER" id="PTHR23355:SF9">
    <property type="entry name" value="DIS3-LIKE EXONUCLEASE 2"/>
    <property type="match status" value="1"/>
</dbReference>
<dbReference type="EMBL" id="DQWQ01000114">
    <property type="protein sequence ID" value="HDD35676.1"/>
    <property type="molecule type" value="Genomic_DNA"/>
</dbReference>
<comment type="caution">
    <text evidence="2">The sequence shown here is derived from an EMBL/GenBank/DDBJ whole genome shotgun (WGS) entry which is preliminary data.</text>
</comment>
<proteinExistence type="predicted"/>
<dbReference type="PANTHER" id="PTHR23355">
    <property type="entry name" value="RIBONUCLEASE"/>
    <property type="match status" value="1"/>
</dbReference>
<dbReference type="GO" id="GO:0000175">
    <property type="term" value="F:3'-5'-RNA exonuclease activity"/>
    <property type="evidence" value="ECO:0007669"/>
    <property type="project" value="TreeGrafter"/>
</dbReference>
<dbReference type="GO" id="GO:0003723">
    <property type="term" value="F:RNA binding"/>
    <property type="evidence" value="ECO:0007669"/>
    <property type="project" value="InterPro"/>
</dbReference>
<evidence type="ECO:0000313" key="2">
    <source>
        <dbReference type="EMBL" id="HDD35676.1"/>
    </source>
</evidence>
<dbReference type="SUPFAM" id="SSF50249">
    <property type="entry name" value="Nucleic acid-binding proteins"/>
    <property type="match status" value="1"/>
</dbReference>
<evidence type="ECO:0000259" key="1">
    <source>
        <dbReference type="SMART" id="SM00955"/>
    </source>
</evidence>
<dbReference type="GO" id="GO:0000932">
    <property type="term" value="C:P-body"/>
    <property type="evidence" value="ECO:0007669"/>
    <property type="project" value="TreeGrafter"/>
</dbReference>
<dbReference type="SMART" id="SM00955">
    <property type="entry name" value="RNB"/>
    <property type="match status" value="1"/>
</dbReference>
<dbReference type="InterPro" id="IPR001900">
    <property type="entry name" value="RNase_II/R"/>
</dbReference>
<reference evidence="2" key="1">
    <citation type="journal article" date="2020" name="mSystems">
        <title>Genome- and Community-Level Interaction Insights into Carbon Utilization and Element Cycling Functions of Hydrothermarchaeota in Hydrothermal Sediment.</title>
        <authorList>
            <person name="Zhou Z."/>
            <person name="Liu Y."/>
            <person name="Xu W."/>
            <person name="Pan J."/>
            <person name="Luo Z.H."/>
            <person name="Li M."/>
        </authorList>
    </citation>
    <scope>NUCLEOTIDE SEQUENCE [LARGE SCALE GENOMIC DNA]</scope>
    <source>
        <strain evidence="2">HyVt-113</strain>
    </source>
</reference>
<dbReference type="AlphaFoldDB" id="A0A7V0NEH3"/>
<feature type="non-terminal residue" evidence="2">
    <location>
        <position position="574"/>
    </location>
</feature>
<dbReference type="InterPro" id="IPR012340">
    <property type="entry name" value="NA-bd_OB-fold"/>
</dbReference>
<dbReference type="Pfam" id="PF00773">
    <property type="entry name" value="RNB"/>
    <property type="match status" value="1"/>
</dbReference>
<gene>
    <name evidence="2" type="ORF">ENF30_02625</name>
</gene>
<dbReference type="GO" id="GO:0006402">
    <property type="term" value="P:mRNA catabolic process"/>
    <property type="evidence" value="ECO:0007669"/>
    <property type="project" value="TreeGrafter"/>
</dbReference>
<dbReference type="InterPro" id="IPR050180">
    <property type="entry name" value="RNR_Ribonuclease"/>
</dbReference>
<feature type="domain" description="RNB" evidence="1">
    <location>
        <begin position="303"/>
        <end position="574"/>
    </location>
</feature>